<comment type="subcellular location">
    <subcellularLocation>
        <location evidence="1">Membrane</location>
        <topology evidence="1">Multi-pass membrane protein</topology>
    </subcellularLocation>
</comment>
<evidence type="ECO:0000256" key="4">
    <source>
        <dbReference type="ARBA" id="ARBA00022989"/>
    </source>
</evidence>
<keyword evidence="4 7" id="KW-1133">Transmembrane helix</keyword>
<dbReference type="KEGG" id="pchm:VFPPC_16420"/>
<organism evidence="9 10">
    <name type="scientific">Pochonia chlamydosporia 170</name>
    <dbReference type="NCBI Taxonomy" id="1380566"/>
    <lineage>
        <taxon>Eukaryota</taxon>
        <taxon>Fungi</taxon>
        <taxon>Dikarya</taxon>
        <taxon>Ascomycota</taxon>
        <taxon>Pezizomycotina</taxon>
        <taxon>Sordariomycetes</taxon>
        <taxon>Hypocreomycetidae</taxon>
        <taxon>Hypocreales</taxon>
        <taxon>Clavicipitaceae</taxon>
        <taxon>Pochonia</taxon>
    </lineage>
</organism>
<evidence type="ECO:0000256" key="7">
    <source>
        <dbReference type="SAM" id="Phobius"/>
    </source>
</evidence>
<dbReference type="InterPro" id="IPR020846">
    <property type="entry name" value="MFS_dom"/>
</dbReference>
<evidence type="ECO:0000256" key="1">
    <source>
        <dbReference type="ARBA" id="ARBA00004141"/>
    </source>
</evidence>
<dbReference type="GO" id="GO:0022857">
    <property type="term" value="F:transmembrane transporter activity"/>
    <property type="evidence" value="ECO:0007669"/>
    <property type="project" value="InterPro"/>
</dbReference>
<evidence type="ECO:0000259" key="8">
    <source>
        <dbReference type="PROSITE" id="PS50850"/>
    </source>
</evidence>
<proteinExistence type="predicted"/>
<dbReference type="PANTHER" id="PTHR43791:SF97">
    <property type="entry name" value="ALLANTOATE TRANSPORTER, PUTATIVE (AFU_ORTHOLOGUE AFUA_1G14700)-RELATED"/>
    <property type="match status" value="1"/>
</dbReference>
<keyword evidence="10" id="KW-1185">Reference proteome</keyword>
<dbReference type="GO" id="GO:0016020">
    <property type="term" value="C:membrane"/>
    <property type="evidence" value="ECO:0007669"/>
    <property type="project" value="UniProtKB-SubCell"/>
</dbReference>
<dbReference type="OrthoDB" id="6730379at2759"/>
<feature type="transmembrane region" description="Helical" evidence="7">
    <location>
        <begin position="452"/>
        <end position="478"/>
    </location>
</feature>
<protein>
    <submittedName>
        <fullName evidence="9">MFS transporter</fullName>
    </submittedName>
</protein>
<gene>
    <name evidence="9" type="ORF">VFPPC_16420</name>
</gene>
<feature type="transmembrane region" description="Helical" evidence="7">
    <location>
        <begin position="335"/>
        <end position="355"/>
    </location>
</feature>
<feature type="transmembrane region" description="Helical" evidence="7">
    <location>
        <begin position="394"/>
        <end position="414"/>
    </location>
</feature>
<dbReference type="InterPro" id="IPR036259">
    <property type="entry name" value="MFS_trans_sf"/>
</dbReference>
<comment type="caution">
    <text evidence="9">The sequence shown here is derived from an EMBL/GenBank/DDBJ whole genome shotgun (WGS) entry which is preliminary data.</text>
</comment>
<dbReference type="PANTHER" id="PTHR43791">
    <property type="entry name" value="PERMEASE-RELATED"/>
    <property type="match status" value="1"/>
</dbReference>
<feature type="transmembrane region" description="Helical" evidence="7">
    <location>
        <begin position="230"/>
        <end position="250"/>
    </location>
</feature>
<feature type="region of interest" description="Disordered" evidence="6">
    <location>
        <begin position="1"/>
        <end position="31"/>
    </location>
</feature>
<dbReference type="RefSeq" id="XP_018140645.1">
    <property type="nucleotide sequence ID" value="XM_018294173.1"/>
</dbReference>
<reference evidence="9 10" key="1">
    <citation type="journal article" date="2016" name="PLoS Pathog.">
        <title>Biosynthesis of antibiotic leucinostatins in bio-control fungus Purpureocillium lilacinum and their inhibition on phytophthora revealed by genome mining.</title>
        <authorList>
            <person name="Wang G."/>
            <person name="Liu Z."/>
            <person name="Lin R."/>
            <person name="Li E."/>
            <person name="Mao Z."/>
            <person name="Ling J."/>
            <person name="Yang Y."/>
            <person name="Yin W.B."/>
            <person name="Xie B."/>
        </authorList>
    </citation>
    <scope>NUCLEOTIDE SEQUENCE [LARGE SCALE GENOMIC DNA]</scope>
    <source>
        <strain evidence="9">170</strain>
    </source>
</reference>
<dbReference type="SUPFAM" id="SSF103473">
    <property type="entry name" value="MFS general substrate transporter"/>
    <property type="match status" value="1"/>
</dbReference>
<dbReference type="Gene3D" id="1.20.1250.20">
    <property type="entry name" value="MFS general substrate transporter like domains"/>
    <property type="match status" value="1"/>
</dbReference>
<evidence type="ECO:0000256" key="5">
    <source>
        <dbReference type="ARBA" id="ARBA00023136"/>
    </source>
</evidence>
<dbReference type="Proteomes" id="UP000078397">
    <property type="component" value="Unassembled WGS sequence"/>
</dbReference>
<feature type="transmembrane region" description="Helical" evidence="7">
    <location>
        <begin position="426"/>
        <end position="446"/>
    </location>
</feature>
<feature type="transmembrane region" description="Helical" evidence="7">
    <location>
        <begin position="106"/>
        <end position="127"/>
    </location>
</feature>
<accession>A0A179FBX2</accession>
<evidence type="ECO:0000313" key="10">
    <source>
        <dbReference type="Proteomes" id="UP000078397"/>
    </source>
</evidence>
<sequence length="519" mass="59007">MASQHQDQPHEVEEAYEQDMQKPNTMSDHVESISKDNGEAKMKVYGQVDHISYSEKESTRVRRKIDFILLPLMCGCYIFSFLDKTILNYSSIFGIQEALHLKGTNYSWLGSIFYIGYMVGSLTWSRLVQKYPQYAGKFISGAVCVWSILVLLTCVCYNFAGIMALRFFLGLLESITGPVFVILTSNWWTRSEQAFRTAFWLGGTPIGNFIGGLLTYALGSIHGAVATWKIFFLFFGSFSFAFSLILMYLLPDNQTNARWLNEREKKIAIDRVRVNQTVTADDKFKWHQFWEALRDPQTLFFFMTAAGNTMPASFANQFSSQIVKGFGFSATQATIISTCPAAMIQLSSFLIFSWIASKFNNIRLWLSMLVSMPPFVGAWLLHALPASNQAGRLAGYYLTYTHTMSFTLNTGLMAANYAGNTKKSTANGVIFAGWAAGLIAGPQFFLQREAPVYTLAFKMLMGCYALMIVLPFVQIAWYTYENRRRDRLAGTRERNLDVDTLEFTDKTDFEQWETFRYAM</sequence>
<evidence type="ECO:0000313" key="9">
    <source>
        <dbReference type="EMBL" id="OAQ63065.1"/>
    </source>
</evidence>
<feature type="transmembrane region" description="Helical" evidence="7">
    <location>
        <begin position="166"/>
        <end position="185"/>
    </location>
</feature>
<dbReference type="PROSITE" id="PS50850">
    <property type="entry name" value="MFS"/>
    <property type="match status" value="1"/>
</dbReference>
<dbReference type="EMBL" id="LSBJ02000006">
    <property type="protein sequence ID" value="OAQ63065.1"/>
    <property type="molecule type" value="Genomic_DNA"/>
</dbReference>
<dbReference type="GeneID" id="28858167"/>
<evidence type="ECO:0000256" key="3">
    <source>
        <dbReference type="ARBA" id="ARBA00022692"/>
    </source>
</evidence>
<feature type="transmembrane region" description="Helical" evidence="7">
    <location>
        <begin position="197"/>
        <end position="218"/>
    </location>
</feature>
<dbReference type="InterPro" id="IPR011701">
    <property type="entry name" value="MFS"/>
</dbReference>
<keyword evidence="2" id="KW-0813">Transport</keyword>
<dbReference type="Pfam" id="PF07690">
    <property type="entry name" value="MFS_1"/>
    <property type="match status" value="1"/>
</dbReference>
<evidence type="ECO:0000256" key="2">
    <source>
        <dbReference type="ARBA" id="ARBA00022448"/>
    </source>
</evidence>
<feature type="transmembrane region" description="Helical" evidence="7">
    <location>
        <begin position="139"/>
        <end position="160"/>
    </location>
</feature>
<feature type="transmembrane region" description="Helical" evidence="7">
    <location>
        <begin position="362"/>
        <end position="382"/>
    </location>
</feature>
<dbReference type="AlphaFoldDB" id="A0A179FBX2"/>
<feature type="domain" description="Major facilitator superfamily (MFS) profile" evidence="8">
    <location>
        <begin position="69"/>
        <end position="519"/>
    </location>
</feature>
<evidence type="ECO:0000256" key="6">
    <source>
        <dbReference type="SAM" id="MobiDB-lite"/>
    </source>
</evidence>
<name>A0A179FBX2_METCM</name>
<keyword evidence="3 7" id="KW-0812">Transmembrane</keyword>
<keyword evidence="5 7" id="KW-0472">Membrane</keyword>